<dbReference type="Proteomes" id="UP001153269">
    <property type="component" value="Unassembled WGS sequence"/>
</dbReference>
<feature type="region of interest" description="Disordered" evidence="1">
    <location>
        <begin position="58"/>
        <end position="77"/>
    </location>
</feature>
<accession>A0A9N7ZCN2</accession>
<evidence type="ECO:0000256" key="1">
    <source>
        <dbReference type="SAM" id="MobiDB-lite"/>
    </source>
</evidence>
<evidence type="ECO:0000313" key="2">
    <source>
        <dbReference type="EMBL" id="CAB1459121.1"/>
    </source>
</evidence>
<dbReference type="EMBL" id="CADEAL010004418">
    <property type="protein sequence ID" value="CAB1459121.1"/>
    <property type="molecule type" value="Genomic_DNA"/>
</dbReference>
<feature type="region of interest" description="Disordered" evidence="1">
    <location>
        <begin position="135"/>
        <end position="154"/>
    </location>
</feature>
<gene>
    <name evidence="2" type="ORF">PLEPLA_LOCUS46957</name>
</gene>
<evidence type="ECO:0000313" key="3">
    <source>
        <dbReference type="Proteomes" id="UP001153269"/>
    </source>
</evidence>
<protein>
    <submittedName>
        <fullName evidence="2">Uncharacterized protein</fullName>
    </submittedName>
</protein>
<comment type="caution">
    <text evidence="2">The sequence shown here is derived from an EMBL/GenBank/DDBJ whole genome shotgun (WGS) entry which is preliminary data.</text>
</comment>
<dbReference type="AlphaFoldDB" id="A0A9N7ZCN2"/>
<proteinExistence type="predicted"/>
<feature type="compositionally biased region" description="Basic and acidic residues" evidence="1">
    <location>
        <begin position="140"/>
        <end position="154"/>
    </location>
</feature>
<sequence length="154" mass="16784">MHILPGESSNITTLLHSACNVPQWGQGRGDGVISGPRSPHLIIRQLAISLQTLRIARADRRRSESGKVTPPHSCGRRDIPCSLDDRWVCQDRQIPQASVPPPATTYPTPSPQPPTLPLPTCAYAEEGCISTVAAAKHHTTKEMRTSDSNHQEGR</sequence>
<keyword evidence="3" id="KW-1185">Reference proteome</keyword>
<organism evidence="2 3">
    <name type="scientific">Pleuronectes platessa</name>
    <name type="common">European plaice</name>
    <dbReference type="NCBI Taxonomy" id="8262"/>
    <lineage>
        <taxon>Eukaryota</taxon>
        <taxon>Metazoa</taxon>
        <taxon>Chordata</taxon>
        <taxon>Craniata</taxon>
        <taxon>Vertebrata</taxon>
        <taxon>Euteleostomi</taxon>
        <taxon>Actinopterygii</taxon>
        <taxon>Neopterygii</taxon>
        <taxon>Teleostei</taxon>
        <taxon>Neoteleostei</taxon>
        <taxon>Acanthomorphata</taxon>
        <taxon>Carangaria</taxon>
        <taxon>Pleuronectiformes</taxon>
        <taxon>Pleuronectoidei</taxon>
        <taxon>Pleuronectidae</taxon>
        <taxon>Pleuronectes</taxon>
    </lineage>
</organism>
<reference evidence="2" key="1">
    <citation type="submission" date="2020-03" db="EMBL/GenBank/DDBJ databases">
        <authorList>
            <person name="Weist P."/>
        </authorList>
    </citation>
    <scope>NUCLEOTIDE SEQUENCE</scope>
</reference>
<name>A0A9N7ZCN2_PLEPL</name>
<feature type="region of interest" description="Disordered" evidence="1">
    <location>
        <begin position="92"/>
        <end position="119"/>
    </location>
</feature>
<feature type="compositionally biased region" description="Pro residues" evidence="1">
    <location>
        <begin position="98"/>
        <end position="117"/>
    </location>
</feature>